<evidence type="ECO:0000313" key="2">
    <source>
        <dbReference type="EMBL" id="GBG29298.1"/>
    </source>
</evidence>
<organism evidence="2 3">
    <name type="scientific">Hondaea fermentalgiana</name>
    <dbReference type="NCBI Taxonomy" id="2315210"/>
    <lineage>
        <taxon>Eukaryota</taxon>
        <taxon>Sar</taxon>
        <taxon>Stramenopiles</taxon>
        <taxon>Bigyra</taxon>
        <taxon>Labyrinthulomycetes</taxon>
        <taxon>Thraustochytrida</taxon>
        <taxon>Thraustochytriidae</taxon>
        <taxon>Hondaea</taxon>
    </lineage>
</organism>
<keyword evidence="3" id="KW-1185">Reference proteome</keyword>
<dbReference type="EMBL" id="BEYU01000055">
    <property type="protein sequence ID" value="GBG29298.1"/>
    <property type="molecule type" value="Genomic_DNA"/>
</dbReference>
<sequence>MGLDAAIFRSKGQENALRDLVASEKARQPDHDEHEVETRVNDAVDLCERVRGLADECSKRRATIREQGEAIRKAMKERQRDTKREEGGDEAATARVAQEKTAYLKELKVELKAREKDLKEFQLQADIAVAQFGNVVEPDSVSVVSASRLDLAETCVYEILDRAGKVLGKVSNTTDYCSRALSIRSGAKRHLQVSKKFVHVVKVHLTVSEDYPLKACPSPLDLAPPPITQRLSVEAQHPHSFLKTWEGSLTVDKSACDAGLELLEFWLRRNSYVGGATLCAELESRARALVSLCHNSLCGIQYPAILRWLALMEKLHSN</sequence>
<gene>
    <name evidence="2" type="ORF">FCC1311_055202</name>
</gene>
<dbReference type="AlphaFoldDB" id="A0A2R5GHV0"/>
<feature type="region of interest" description="Disordered" evidence="1">
    <location>
        <begin position="73"/>
        <end position="94"/>
    </location>
</feature>
<dbReference type="Proteomes" id="UP000241890">
    <property type="component" value="Unassembled WGS sequence"/>
</dbReference>
<proteinExistence type="predicted"/>
<accession>A0A2R5GHV0</accession>
<feature type="compositionally biased region" description="Basic and acidic residues" evidence="1">
    <location>
        <begin position="73"/>
        <end position="86"/>
    </location>
</feature>
<name>A0A2R5GHV0_9STRA</name>
<evidence type="ECO:0000313" key="3">
    <source>
        <dbReference type="Proteomes" id="UP000241890"/>
    </source>
</evidence>
<evidence type="ECO:0000256" key="1">
    <source>
        <dbReference type="SAM" id="MobiDB-lite"/>
    </source>
</evidence>
<comment type="caution">
    <text evidence="2">The sequence shown here is derived from an EMBL/GenBank/DDBJ whole genome shotgun (WGS) entry which is preliminary data.</text>
</comment>
<reference evidence="2 3" key="1">
    <citation type="submission" date="2017-12" db="EMBL/GenBank/DDBJ databases">
        <title>Sequencing, de novo assembly and annotation of complete genome of a new Thraustochytrid species, strain FCC1311.</title>
        <authorList>
            <person name="Sedici K."/>
            <person name="Godart F."/>
            <person name="Aiese Cigliano R."/>
            <person name="Sanseverino W."/>
            <person name="Barakat M."/>
            <person name="Ortet P."/>
            <person name="Marechal E."/>
            <person name="Cagnac O."/>
            <person name="Amato A."/>
        </authorList>
    </citation>
    <scope>NUCLEOTIDE SEQUENCE [LARGE SCALE GENOMIC DNA]</scope>
</reference>
<dbReference type="InParanoid" id="A0A2R5GHV0"/>
<protein>
    <submittedName>
        <fullName evidence="2">Uncharacterized protein</fullName>
    </submittedName>
</protein>